<keyword evidence="1" id="KW-0001">2Fe-2S</keyword>
<dbReference type="GO" id="GO:0030151">
    <property type="term" value="F:molybdenum ion binding"/>
    <property type="evidence" value="ECO:0007669"/>
    <property type="project" value="InterPro"/>
</dbReference>
<dbReference type="InterPro" id="IPR011037">
    <property type="entry name" value="Pyrv_Knase-like_insert_dom_sf"/>
</dbReference>
<dbReference type="GO" id="GO:0030170">
    <property type="term" value="F:pyridoxal phosphate binding"/>
    <property type="evidence" value="ECO:0007669"/>
    <property type="project" value="InterPro"/>
</dbReference>
<dbReference type="InterPro" id="IPR052353">
    <property type="entry name" value="Benzoxazolinone_Detox_Enz"/>
</dbReference>
<keyword evidence="2" id="KW-0411">Iron-sulfur</keyword>
<dbReference type="PROSITE" id="PS00197">
    <property type="entry name" value="2FE2S_FER_1"/>
    <property type="match status" value="1"/>
</dbReference>
<dbReference type="PANTHER" id="PTHR30212">
    <property type="entry name" value="PROTEIN YIIM"/>
    <property type="match status" value="1"/>
</dbReference>
<keyword evidence="1" id="KW-0479">Metal-binding</keyword>
<evidence type="ECO:0000256" key="1">
    <source>
        <dbReference type="ARBA" id="ARBA00022714"/>
    </source>
</evidence>
<evidence type="ECO:0000313" key="6">
    <source>
        <dbReference type="Proteomes" id="UP000265631"/>
    </source>
</evidence>
<dbReference type="PANTHER" id="PTHR30212:SF2">
    <property type="entry name" value="PROTEIN YIIM"/>
    <property type="match status" value="1"/>
</dbReference>
<dbReference type="AlphaFoldDB" id="A0A395N4A3"/>
<dbReference type="Pfam" id="PF03473">
    <property type="entry name" value="MOSC"/>
    <property type="match status" value="1"/>
</dbReference>
<dbReference type="Gene3D" id="2.40.30.10">
    <property type="entry name" value="Translation factors"/>
    <property type="match status" value="1"/>
</dbReference>
<dbReference type="InterPro" id="IPR001041">
    <property type="entry name" value="2Fe-2S_ferredoxin-type"/>
</dbReference>
<evidence type="ECO:0000259" key="4">
    <source>
        <dbReference type="PROSITE" id="PS51340"/>
    </source>
</evidence>
<dbReference type="SUPFAM" id="SSF63380">
    <property type="entry name" value="Riboflavin synthase domain-like"/>
    <property type="match status" value="1"/>
</dbReference>
<dbReference type="SUPFAM" id="SSF50800">
    <property type="entry name" value="PK beta-barrel domain-like"/>
    <property type="match status" value="1"/>
</dbReference>
<dbReference type="PROSITE" id="PS51340">
    <property type="entry name" value="MOSC"/>
    <property type="match status" value="1"/>
</dbReference>
<dbReference type="CDD" id="cd06185">
    <property type="entry name" value="PDR_like"/>
    <property type="match status" value="1"/>
</dbReference>
<organism evidence="5 6">
    <name type="scientific">Fusarium flagelliforme</name>
    <dbReference type="NCBI Taxonomy" id="2675880"/>
    <lineage>
        <taxon>Eukaryota</taxon>
        <taxon>Fungi</taxon>
        <taxon>Dikarya</taxon>
        <taxon>Ascomycota</taxon>
        <taxon>Pezizomycotina</taxon>
        <taxon>Sordariomycetes</taxon>
        <taxon>Hypocreomycetidae</taxon>
        <taxon>Hypocreales</taxon>
        <taxon>Nectriaceae</taxon>
        <taxon>Fusarium</taxon>
        <taxon>Fusarium incarnatum-equiseti species complex</taxon>
    </lineage>
</organism>
<dbReference type="STRING" id="2594813.A0A395N4A3"/>
<dbReference type="Gene3D" id="2.40.33.20">
    <property type="entry name" value="PK beta-barrel domain-like"/>
    <property type="match status" value="1"/>
</dbReference>
<dbReference type="InterPro" id="IPR005302">
    <property type="entry name" value="MoCF_Sase_C"/>
</dbReference>
<evidence type="ECO:0008006" key="7">
    <source>
        <dbReference type="Google" id="ProtNLM"/>
    </source>
</evidence>
<dbReference type="Pfam" id="PF00111">
    <property type="entry name" value="Fer2"/>
    <property type="match status" value="1"/>
</dbReference>
<evidence type="ECO:0000256" key="2">
    <source>
        <dbReference type="ARBA" id="ARBA00023014"/>
    </source>
</evidence>
<evidence type="ECO:0000259" key="3">
    <source>
        <dbReference type="PROSITE" id="PS51085"/>
    </source>
</evidence>
<accession>A0A395N4A3</accession>
<keyword evidence="6" id="KW-1185">Reference proteome</keyword>
<protein>
    <recommendedName>
        <fullName evidence="7">Phthalate 4,5-dioxygenase oxygenase reductase subunit</fullName>
    </recommendedName>
</protein>
<gene>
    <name evidence="5" type="ORF">FIE12Z_984</name>
</gene>
<proteinExistence type="predicted"/>
<dbReference type="GO" id="GO:0003824">
    <property type="term" value="F:catalytic activity"/>
    <property type="evidence" value="ECO:0007669"/>
    <property type="project" value="InterPro"/>
</dbReference>
<reference evidence="5 6" key="1">
    <citation type="journal article" date="2018" name="PLoS Pathog.">
        <title>Evolution of structural diversity of trichothecenes, a family of toxins produced by plant pathogenic and entomopathogenic fungi.</title>
        <authorList>
            <person name="Proctor R.H."/>
            <person name="McCormick S.P."/>
            <person name="Kim H.S."/>
            <person name="Cardoza R.E."/>
            <person name="Stanley A.M."/>
            <person name="Lindo L."/>
            <person name="Kelly A."/>
            <person name="Brown D.W."/>
            <person name="Lee T."/>
            <person name="Vaughan M.M."/>
            <person name="Alexander N.J."/>
            <person name="Busman M."/>
            <person name="Gutierrez S."/>
        </authorList>
    </citation>
    <scope>NUCLEOTIDE SEQUENCE [LARGE SCALE GENOMIC DNA]</scope>
    <source>
        <strain evidence="5 6">NRRL 13405</strain>
    </source>
</reference>
<dbReference type="InterPro" id="IPR039261">
    <property type="entry name" value="FNR_nucleotide-bd"/>
</dbReference>
<dbReference type="Proteomes" id="UP000265631">
    <property type="component" value="Unassembled WGS sequence"/>
</dbReference>
<keyword evidence="1" id="KW-0408">Iron</keyword>
<comment type="caution">
    <text evidence="5">The sequence shown here is derived from an EMBL/GenBank/DDBJ whole genome shotgun (WGS) entry which is preliminary data.</text>
</comment>
<dbReference type="CDD" id="cd00207">
    <property type="entry name" value="fer2"/>
    <property type="match status" value="1"/>
</dbReference>
<dbReference type="Gene3D" id="3.40.50.80">
    <property type="entry name" value="Nucleotide-binding domain of ferredoxin-NADP reductase (FNR) module"/>
    <property type="match status" value="1"/>
</dbReference>
<feature type="domain" description="MOSC" evidence="4">
    <location>
        <begin position="52"/>
        <end position="189"/>
    </location>
</feature>
<dbReference type="InterPro" id="IPR017938">
    <property type="entry name" value="Riboflavin_synthase-like_b-brl"/>
</dbReference>
<dbReference type="InterPro" id="IPR012675">
    <property type="entry name" value="Beta-grasp_dom_sf"/>
</dbReference>
<dbReference type="Gene3D" id="3.10.20.30">
    <property type="match status" value="1"/>
</dbReference>
<sequence>MAVASTRNITKENIFSLEDAPLPCNGVLLQVRAGKVKDRGLGGEITSAIYKQEQHGPTFVTQIGISGDEHAAKSHGGTERAVHQYDPDHYPNWRAEDAPDPTLYDLGAFGENIITTGMSDDNVCIGDIYKLGDQVLLEVSEPRHPCFKLNSRFKWPRALKRTIRTGRSGWNMRVLQTGNICKGDTISLQERVYPKWSVLNVQRVLRARNVSLQLLAECIQLPMPQMWIDIGKEKLRSSPKTYTLVEAGLVTSRVKKLTFELKDDIALEDPAFDPYGFAQITFGPDGKFERSYSTVDGDLHKFSLGVSLDRNSRGGSAYIHKVMKVGEEIKMAPGNNLAAQENDGKADKNLERIIIVGGIGITAFLPSIRQWETDGLPYHVHFAVPSPDDAPFLDELPEDKTTIYAKSEGKRLNIEQLIPKPREHDKTFPARIFSCGPAGMMKECKRLTTDLGYPEHMVHFEDFGSGGDYLGDPFEVEVQEPETKRHETVTVPSNKTLLDVLTDAGFDVLYSCKSGACGACKVTLCKGEVDYRSTSLLEKEKGTALQACVDRGVGNLTIEID</sequence>
<name>A0A395N4A3_9HYPO</name>
<dbReference type="SUPFAM" id="SSF52343">
    <property type="entry name" value="Ferredoxin reductase-like, C-terminal NADP-linked domain"/>
    <property type="match status" value="1"/>
</dbReference>
<feature type="domain" description="2Fe-2S ferredoxin-type" evidence="3">
    <location>
        <begin position="474"/>
        <end position="561"/>
    </location>
</feature>
<dbReference type="InterPro" id="IPR036010">
    <property type="entry name" value="2Fe-2S_ferredoxin-like_sf"/>
</dbReference>
<dbReference type="SUPFAM" id="SSF54292">
    <property type="entry name" value="2Fe-2S ferredoxin-like"/>
    <property type="match status" value="1"/>
</dbReference>
<evidence type="ECO:0000313" key="5">
    <source>
        <dbReference type="EMBL" id="RFN54750.1"/>
    </source>
</evidence>
<dbReference type="GO" id="GO:0051537">
    <property type="term" value="F:2 iron, 2 sulfur cluster binding"/>
    <property type="evidence" value="ECO:0007669"/>
    <property type="project" value="UniProtKB-KW"/>
</dbReference>
<dbReference type="EMBL" id="PXXK01000020">
    <property type="protein sequence ID" value="RFN54750.1"/>
    <property type="molecule type" value="Genomic_DNA"/>
</dbReference>
<dbReference type="InterPro" id="IPR006058">
    <property type="entry name" value="2Fe2S_fd_BS"/>
</dbReference>
<dbReference type="PROSITE" id="PS51085">
    <property type="entry name" value="2FE2S_FER_2"/>
    <property type="match status" value="1"/>
</dbReference>